<dbReference type="EMBL" id="CM004396">
    <property type="protein sequence ID" value="OAY40110.1"/>
    <property type="molecule type" value="Genomic_DNA"/>
</dbReference>
<feature type="compositionally biased region" description="Basic and acidic residues" evidence="3">
    <location>
        <begin position="618"/>
        <end position="629"/>
    </location>
</feature>
<dbReference type="SMR" id="A0A2C9V7S8"/>
<feature type="compositionally biased region" description="Polar residues" evidence="3">
    <location>
        <begin position="492"/>
        <end position="507"/>
    </location>
</feature>
<dbReference type="InterPro" id="IPR001487">
    <property type="entry name" value="Bromodomain"/>
</dbReference>
<dbReference type="PROSITE" id="PS50014">
    <property type="entry name" value="BROMODOMAIN_2"/>
    <property type="match status" value="1"/>
</dbReference>
<accession>A0A2C9V7S8</accession>
<evidence type="ECO:0000259" key="4">
    <source>
        <dbReference type="PROSITE" id="PS50014"/>
    </source>
</evidence>
<dbReference type="InterPro" id="IPR036427">
    <property type="entry name" value="Bromodomain-like_sf"/>
</dbReference>
<dbReference type="SMART" id="SM00297">
    <property type="entry name" value="BROMO"/>
    <property type="match status" value="1"/>
</dbReference>
<evidence type="ECO:0000313" key="5">
    <source>
        <dbReference type="EMBL" id="OAY40110.1"/>
    </source>
</evidence>
<feature type="compositionally biased region" description="Basic and acidic residues" evidence="3">
    <location>
        <begin position="511"/>
        <end position="542"/>
    </location>
</feature>
<feature type="compositionally biased region" description="Basic and acidic residues" evidence="3">
    <location>
        <begin position="165"/>
        <end position="177"/>
    </location>
</feature>
<evidence type="ECO:0000256" key="1">
    <source>
        <dbReference type="ARBA" id="ARBA00023117"/>
    </source>
</evidence>
<feature type="region of interest" description="Disordered" evidence="3">
    <location>
        <begin position="143"/>
        <end position="283"/>
    </location>
</feature>
<dbReference type="Pfam" id="PF00439">
    <property type="entry name" value="Bromodomain"/>
    <property type="match status" value="1"/>
</dbReference>
<feature type="compositionally biased region" description="Basic and acidic residues" evidence="3">
    <location>
        <begin position="199"/>
        <end position="220"/>
    </location>
</feature>
<dbReference type="PANTHER" id="PTHR37888">
    <property type="entry name" value="DNA-BINDING BROMODOMAIN-CONTAINING PROTEIN"/>
    <property type="match status" value="1"/>
</dbReference>
<dbReference type="CDD" id="cd04369">
    <property type="entry name" value="Bromodomain"/>
    <property type="match status" value="1"/>
</dbReference>
<proteinExistence type="predicted"/>
<feature type="compositionally biased region" description="Polar residues" evidence="3">
    <location>
        <begin position="245"/>
        <end position="258"/>
    </location>
</feature>
<dbReference type="Gene3D" id="1.20.920.10">
    <property type="entry name" value="Bromodomain-like"/>
    <property type="match status" value="1"/>
</dbReference>
<name>A0A2C9V7S8_MANES</name>
<feature type="compositionally biased region" description="Low complexity" evidence="3">
    <location>
        <begin position="427"/>
        <end position="436"/>
    </location>
</feature>
<comment type="caution">
    <text evidence="5">The sequence shown here is derived from an EMBL/GenBank/DDBJ whole genome shotgun (WGS) entry which is preliminary data.</text>
</comment>
<feature type="domain" description="Bromo" evidence="4">
    <location>
        <begin position="297"/>
        <end position="368"/>
    </location>
</feature>
<dbReference type="CDD" id="cd00167">
    <property type="entry name" value="SANT"/>
    <property type="match status" value="1"/>
</dbReference>
<dbReference type="SUPFAM" id="SSF46689">
    <property type="entry name" value="Homeodomain-like"/>
    <property type="match status" value="1"/>
</dbReference>
<gene>
    <name evidence="5" type="ORF">MANES_10G150800v8</name>
</gene>
<dbReference type="InterPro" id="IPR009057">
    <property type="entry name" value="Homeodomain-like_sf"/>
</dbReference>
<dbReference type="PANTHER" id="PTHR37888:SF11">
    <property type="entry name" value="DNA-BINDING BROMODOMAIN-CONTAINING PROTEIN"/>
    <property type="match status" value="1"/>
</dbReference>
<feature type="region of interest" description="Disordered" evidence="3">
    <location>
        <begin position="1"/>
        <end position="20"/>
    </location>
</feature>
<keyword evidence="1 2" id="KW-0103">Bromodomain</keyword>
<dbReference type="Gramene" id="Manes.10G150800.1.v8.1">
    <property type="protein sequence ID" value="Manes.10G150800.1.v8.1.CDS"/>
    <property type="gene ID" value="Manes.10G150800.v8.1"/>
</dbReference>
<dbReference type="SUPFAM" id="SSF47370">
    <property type="entry name" value="Bromodomain"/>
    <property type="match status" value="1"/>
</dbReference>
<evidence type="ECO:0000256" key="2">
    <source>
        <dbReference type="PROSITE-ProRule" id="PRU00035"/>
    </source>
</evidence>
<dbReference type="SMART" id="SM00717">
    <property type="entry name" value="SANT"/>
    <property type="match status" value="1"/>
</dbReference>
<keyword evidence="6" id="KW-1185">Reference proteome</keyword>
<dbReference type="AlphaFoldDB" id="A0A2C9V7S8"/>
<feature type="compositionally biased region" description="Polar residues" evidence="3">
    <location>
        <begin position="549"/>
        <end position="558"/>
    </location>
</feature>
<organism evidence="5 6">
    <name type="scientific">Manihot esculenta</name>
    <name type="common">Cassava</name>
    <name type="synonym">Jatropha manihot</name>
    <dbReference type="NCBI Taxonomy" id="3983"/>
    <lineage>
        <taxon>Eukaryota</taxon>
        <taxon>Viridiplantae</taxon>
        <taxon>Streptophyta</taxon>
        <taxon>Embryophyta</taxon>
        <taxon>Tracheophyta</taxon>
        <taxon>Spermatophyta</taxon>
        <taxon>Magnoliopsida</taxon>
        <taxon>eudicotyledons</taxon>
        <taxon>Gunneridae</taxon>
        <taxon>Pentapetalae</taxon>
        <taxon>rosids</taxon>
        <taxon>fabids</taxon>
        <taxon>Malpighiales</taxon>
        <taxon>Euphorbiaceae</taxon>
        <taxon>Crotonoideae</taxon>
        <taxon>Manihoteae</taxon>
        <taxon>Manihot</taxon>
    </lineage>
</organism>
<protein>
    <recommendedName>
        <fullName evidence="4">Bromo domain-containing protein</fullName>
    </recommendedName>
</protein>
<evidence type="ECO:0000313" key="6">
    <source>
        <dbReference type="Proteomes" id="UP000091857"/>
    </source>
</evidence>
<sequence length="637" mass="71381">MEKHSQNQSHSHHLTHTHNPNPTWGTWDELLLACAVKRHGFKNWDSVAMEVQTKSSLPHLLTTAENCQQKYHDLHRRFTTTTTCNEQDNINNNNNNTADKVVNIPWLEELRKLRVAELKQEVQRYDVSILSLQLKVKRLEEERDKSLQSNQNDGGIPDLEQEASQNDKKDEPEKKDSVSGGEESDRENRSVNESNSTGSEEKTAEKDGVKLEDEPVREGPGEAAPVLSVSNSKPVGEESHELGDSVTQLSSEVQSSASLGRKRKRKERKRGEEIGGDGIKGTTEKSEPLVGLIQMIRAHRHGSLFESRLEIQETDAYKNIVRQHLDLETIQTKLEQGSYSSSNLAFYRDLLLLFNNAIVFFPKSSTESFAAYDLRLLVSNEMKKETQKSEFTVASQNIVPQPKSELERSNSLLKGSAPIVVCRKRSSLSMKPSPSSFGQKIELQQQQQQQQHSNDNELPSDPKPPIVEQSTLKIESKEKPATGTRSSRRSNKNLNKGTPSKKQNASPTIKADAEKSEAPKTDKKKTEALALDKKRSAVDFLKRIKKNSPVETSKNTRGAVNGGGDHKTDGAMKVEKGKERILRRNNDEKQVEESSPSKRNVGRPSKKGVETSRVSGKRGREGGGKEAVKRPTKRSRR</sequence>
<reference evidence="6" key="1">
    <citation type="journal article" date="2016" name="Nat. Biotechnol.">
        <title>Sequencing wild and cultivated cassava and related species reveals extensive interspecific hybridization and genetic diversity.</title>
        <authorList>
            <person name="Bredeson J.V."/>
            <person name="Lyons J.B."/>
            <person name="Prochnik S.E."/>
            <person name="Wu G.A."/>
            <person name="Ha C.M."/>
            <person name="Edsinger-Gonzales E."/>
            <person name="Grimwood J."/>
            <person name="Schmutz J."/>
            <person name="Rabbi I.Y."/>
            <person name="Egesi C."/>
            <person name="Nauluvula P."/>
            <person name="Lebot V."/>
            <person name="Ndunguru J."/>
            <person name="Mkamilo G."/>
            <person name="Bart R.S."/>
            <person name="Setter T.L."/>
            <person name="Gleadow R.M."/>
            <person name="Kulakow P."/>
            <person name="Ferguson M.E."/>
            <person name="Rounsley S."/>
            <person name="Rokhsar D.S."/>
        </authorList>
    </citation>
    <scope>NUCLEOTIDE SEQUENCE [LARGE SCALE GENOMIC DNA]</scope>
    <source>
        <strain evidence="6">cv. AM560-2</strain>
    </source>
</reference>
<dbReference type="OrthoDB" id="1742084at2759"/>
<feature type="compositionally biased region" description="Basic and acidic residues" evidence="3">
    <location>
        <begin position="564"/>
        <end position="596"/>
    </location>
</feature>
<dbReference type="InterPro" id="IPR001005">
    <property type="entry name" value="SANT/Myb"/>
</dbReference>
<evidence type="ECO:0000256" key="3">
    <source>
        <dbReference type="SAM" id="MobiDB-lite"/>
    </source>
</evidence>
<feature type="region of interest" description="Disordered" evidence="3">
    <location>
        <begin position="424"/>
        <end position="637"/>
    </location>
</feature>
<dbReference type="Proteomes" id="UP000091857">
    <property type="component" value="Chromosome 10"/>
</dbReference>